<reference evidence="12" key="1">
    <citation type="submission" date="2025-08" db="UniProtKB">
        <authorList>
            <consortium name="Ensembl"/>
        </authorList>
    </citation>
    <scope>IDENTIFICATION</scope>
</reference>
<keyword evidence="4" id="KW-0406">Ion transport</keyword>
<feature type="transmembrane region" description="Helical" evidence="10">
    <location>
        <begin position="99"/>
        <end position="120"/>
    </location>
</feature>
<feature type="domain" description="Sodium/calcium exchanger membrane region" evidence="11">
    <location>
        <begin position="404"/>
        <end position="554"/>
    </location>
</feature>
<keyword evidence="5 10" id="KW-0812">Transmembrane</keyword>
<dbReference type="Gene3D" id="1.20.1420.30">
    <property type="entry name" value="NCX, central ion-binding region"/>
    <property type="match status" value="2"/>
</dbReference>
<feature type="domain" description="Sodium/calcium exchanger membrane region" evidence="11">
    <location>
        <begin position="59"/>
        <end position="174"/>
    </location>
</feature>
<dbReference type="InParanoid" id="A0A672S9U2"/>
<comment type="catalytic activity">
    <reaction evidence="8">
        <text>Ca(2+)(out) + K(+)(out) + 4 Na(+)(in) = Ca(2+)(in) + K(+)(in) + 4 Na(+)(out)</text>
        <dbReference type="Rhea" id="RHEA:69967"/>
        <dbReference type="ChEBI" id="CHEBI:29101"/>
        <dbReference type="ChEBI" id="CHEBI:29103"/>
        <dbReference type="ChEBI" id="CHEBI:29108"/>
    </reaction>
</comment>
<proteinExistence type="inferred from homology"/>
<feature type="transmembrane region" description="Helical" evidence="10">
    <location>
        <begin position="480"/>
        <end position="501"/>
    </location>
</feature>
<dbReference type="GO" id="GO:0005886">
    <property type="term" value="C:plasma membrane"/>
    <property type="evidence" value="ECO:0007669"/>
    <property type="project" value="TreeGrafter"/>
</dbReference>
<dbReference type="Ensembl" id="ENSSGRT00000104891.1">
    <property type="protein sequence ID" value="ENSSGRP00000098585.1"/>
    <property type="gene ID" value="ENSSGRG00000049181.1"/>
</dbReference>
<dbReference type="PANTHER" id="PTHR10846:SF21">
    <property type="entry name" value="SODIUM_POTASSIUM_CALCIUM EXCHANGER 4"/>
    <property type="match status" value="1"/>
</dbReference>
<sequence>TFKTGSLKHKRTHTRDEMFALDEMHDCKCVFVLFTAIREFPDDIFTNAERKSGAVLLHIIAALYMFLALAIVCDDYFVMCLEKICEKLNLSEDVAGATFMAAGSSAPELFASVIGVFITHSDVGVGTIVGSAVFNILCIIGVCGIFAGQVVLLTWWPVFRDSFFYILSVVALIVKLKLSVCHFVFVYIRFNASLQKFFTRRSDKNVANGNAAAGSELEDGKDSLDCNWDDPSIPLLGPVKSSKVYSRGSVLMVDEIINASPPNYRFPEAGLRVMVTNHFGPKTRLRMASRLIITERQRLVQSANGVETAVVDGKPDIENGNVPEDKTTEDKESELTSPFRLPGEEPRASFQKTTFVPKSPHTYRKEMDVIEMKKTKWLISWPLLLILYFTIPNCAKSRWEKYFMLSFILSTVWIAVFSYFMVWMVTIIGYTLGIPDVIMGITFLAAGTSVPDCIASLIVARQGLGDMAVSNTIGSNVFDILVGLGVPWVLQTMAVSYGSVVMISSRGLVYSVVLLLGSVALTILGIHLNGWKLDFKLGIYVLVLYAVFLCFSIMIEYNVFTFVNLPMCQED</sequence>
<feature type="transmembrane region" description="Helical" evidence="10">
    <location>
        <begin position="162"/>
        <end position="188"/>
    </location>
</feature>
<evidence type="ECO:0000256" key="5">
    <source>
        <dbReference type="ARBA" id="ARBA00022692"/>
    </source>
</evidence>
<feature type="region of interest" description="Disordered" evidence="9">
    <location>
        <begin position="312"/>
        <end position="341"/>
    </location>
</feature>
<evidence type="ECO:0000313" key="12">
    <source>
        <dbReference type="Ensembl" id="ENSSGRP00000098585.1"/>
    </source>
</evidence>
<dbReference type="FunFam" id="1.20.1420.30:FF:000005">
    <property type="entry name" value="sodium/potassium/calcium exchanger 3 isoform X1"/>
    <property type="match status" value="1"/>
</dbReference>
<feature type="transmembrane region" description="Helical" evidence="10">
    <location>
        <begin position="437"/>
        <end position="460"/>
    </location>
</feature>
<keyword evidence="4" id="KW-0813">Transport</keyword>
<evidence type="ECO:0000256" key="2">
    <source>
        <dbReference type="ARBA" id="ARBA00005364"/>
    </source>
</evidence>
<evidence type="ECO:0000256" key="8">
    <source>
        <dbReference type="ARBA" id="ARBA00033627"/>
    </source>
</evidence>
<feature type="transmembrane region" description="Helical" evidence="10">
    <location>
        <begin position="132"/>
        <end position="156"/>
    </location>
</feature>
<dbReference type="GO" id="GO:0006874">
    <property type="term" value="P:intracellular calcium ion homeostasis"/>
    <property type="evidence" value="ECO:0007669"/>
    <property type="project" value="TreeGrafter"/>
</dbReference>
<dbReference type="InterPro" id="IPR004481">
    <property type="entry name" value="K/Na/Ca-exchanger"/>
</dbReference>
<name>A0A672S9U2_SINGR</name>
<dbReference type="GO" id="GO:0008273">
    <property type="term" value="F:calcium, potassium:sodium antiporter activity"/>
    <property type="evidence" value="ECO:0007669"/>
    <property type="project" value="TreeGrafter"/>
</dbReference>
<dbReference type="PANTHER" id="PTHR10846">
    <property type="entry name" value="SODIUM/POTASSIUM/CALCIUM EXCHANGER"/>
    <property type="match status" value="1"/>
</dbReference>
<feature type="transmembrane region" description="Helical" evidence="10">
    <location>
        <begin position="55"/>
        <end position="79"/>
    </location>
</feature>
<dbReference type="NCBIfam" id="TIGR00367">
    <property type="entry name" value="calcium/sodium antiporter"/>
    <property type="match status" value="1"/>
</dbReference>
<evidence type="ECO:0000256" key="6">
    <source>
        <dbReference type="ARBA" id="ARBA00022989"/>
    </source>
</evidence>
<evidence type="ECO:0000256" key="1">
    <source>
        <dbReference type="ARBA" id="ARBA00004141"/>
    </source>
</evidence>
<evidence type="ECO:0000256" key="3">
    <source>
        <dbReference type="ARBA" id="ARBA00022449"/>
    </source>
</evidence>
<organism evidence="12 13">
    <name type="scientific">Sinocyclocheilus grahami</name>
    <name type="common">Dianchi golden-line fish</name>
    <name type="synonym">Barbus grahami</name>
    <dbReference type="NCBI Taxonomy" id="75366"/>
    <lineage>
        <taxon>Eukaryota</taxon>
        <taxon>Metazoa</taxon>
        <taxon>Chordata</taxon>
        <taxon>Craniata</taxon>
        <taxon>Vertebrata</taxon>
        <taxon>Euteleostomi</taxon>
        <taxon>Actinopterygii</taxon>
        <taxon>Neopterygii</taxon>
        <taxon>Teleostei</taxon>
        <taxon>Ostariophysi</taxon>
        <taxon>Cypriniformes</taxon>
        <taxon>Cyprinidae</taxon>
        <taxon>Cyprininae</taxon>
        <taxon>Sinocyclocheilus</taxon>
    </lineage>
</organism>
<evidence type="ECO:0000256" key="7">
    <source>
        <dbReference type="ARBA" id="ARBA00023136"/>
    </source>
</evidence>
<keyword evidence="7 10" id="KW-0472">Membrane</keyword>
<feature type="transmembrane region" description="Helical" evidence="10">
    <location>
        <begin position="508"/>
        <end position="531"/>
    </location>
</feature>
<keyword evidence="4" id="KW-0106">Calcium</keyword>
<evidence type="ECO:0000256" key="10">
    <source>
        <dbReference type="SAM" id="Phobius"/>
    </source>
</evidence>
<dbReference type="AlphaFoldDB" id="A0A672S9U2"/>
<keyword evidence="3" id="KW-0050">Antiport</keyword>
<feature type="transmembrane region" description="Helical" evidence="10">
    <location>
        <begin position="403"/>
        <end position="425"/>
    </location>
</feature>
<feature type="transmembrane region" description="Helical" evidence="10">
    <location>
        <begin position="537"/>
        <end position="557"/>
    </location>
</feature>
<comment type="subcellular location">
    <subcellularLocation>
        <location evidence="1">Membrane</location>
        <topology evidence="1">Multi-pass membrane protein</topology>
    </subcellularLocation>
</comment>
<gene>
    <name evidence="12" type="primary">LOC107559124</name>
</gene>
<dbReference type="Pfam" id="PF01699">
    <property type="entry name" value="Na_Ca_ex"/>
    <property type="match status" value="2"/>
</dbReference>
<dbReference type="OMA" id="MAIANCF"/>
<comment type="similarity">
    <text evidence="2">Belongs to the Ca(2+):cation antiporter (CaCA) (TC 2.A.19) family. SLC24A subfamily.</text>
</comment>
<evidence type="ECO:0000256" key="9">
    <source>
        <dbReference type="SAM" id="MobiDB-lite"/>
    </source>
</evidence>
<dbReference type="InterPro" id="IPR044880">
    <property type="entry name" value="NCX_ion-bd_dom_sf"/>
</dbReference>
<dbReference type="Proteomes" id="UP000472262">
    <property type="component" value="Unassembled WGS sequence"/>
</dbReference>
<accession>A0A672S9U2</accession>
<evidence type="ECO:0000313" key="13">
    <source>
        <dbReference type="Proteomes" id="UP000472262"/>
    </source>
</evidence>
<keyword evidence="13" id="KW-1185">Reference proteome</keyword>
<protein>
    <submittedName>
        <fullName evidence="12">Solute carrier family 24 member 4</fullName>
    </submittedName>
</protein>
<dbReference type="InterPro" id="IPR004837">
    <property type="entry name" value="NaCa_Exmemb"/>
</dbReference>
<feature type="compositionally biased region" description="Basic and acidic residues" evidence="9">
    <location>
        <begin position="313"/>
        <end position="334"/>
    </location>
</feature>
<dbReference type="GO" id="GO:0005262">
    <property type="term" value="F:calcium channel activity"/>
    <property type="evidence" value="ECO:0007669"/>
    <property type="project" value="TreeGrafter"/>
</dbReference>
<keyword evidence="4" id="KW-0109">Calcium transport</keyword>
<reference evidence="12" key="2">
    <citation type="submission" date="2025-09" db="UniProtKB">
        <authorList>
            <consortium name="Ensembl"/>
        </authorList>
    </citation>
    <scope>IDENTIFICATION</scope>
</reference>
<evidence type="ECO:0000256" key="4">
    <source>
        <dbReference type="ARBA" id="ARBA00022568"/>
    </source>
</evidence>
<keyword evidence="6 10" id="KW-1133">Transmembrane helix</keyword>
<evidence type="ECO:0000259" key="11">
    <source>
        <dbReference type="Pfam" id="PF01699"/>
    </source>
</evidence>